<keyword evidence="2" id="KW-1185">Reference proteome</keyword>
<feature type="non-terminal residue" evidence="1">
    <location>
        <position position="93"/>
    </location>
</feature>
<evidence type="ECO:0000313" key="1">
    <source>
        <dbReference type="EMBL" id="GFH30475.1"/>
    </source>
</evidence>
<dbReference type="Proteomes" id="UP000485058">
    <property type="component" value="Unassembled WGS sequence"/>
</dbReference>
<name>A0A6A0ACK1_HAELA</name>
<protein>
    <submittedName>
        <fullName evidence="1">Uncharacterized protein</fullName>
    </submittedName>
</protein>
<evidence type="ECO:0000313" key="2">
    <source>
        <dbReference type="Proteomes" id="UP000485058"/>
    </source>
</evidence>
<accession>A0A6A0ACK1</accession>
<dbReference type="EMBL" id="BLLF01004931">
    <property type="protein sequence ID" value="GFH30475.1"/>
    <property type="molecule type" value="Genomic_DNA"/>
</dbReference>
<comment type="caution">
    <text evidence="1">The sequence shown here is derived from an EMBL/GenBank/DDBJ whole genome shotgun (WGS) entry which is preliminary data.</text>
</comment>
<dbReference type="AlphaFoldDB" id="A0A6A0ACK1"/>
<gene>
    <name evidence="1" type="ORF">HaLaN_29341</name>
</gene>
<organism evidence="1 2">
    <name type="scientific">Haematococcus lacustris</name>
    <name type="common">Green alga</name>
    <name type="synonym">Haematococcus pluvialis</name>
    <dbReference type="NCBI Taxonomy" id="44745"/>
    <lineage>
        <taxon>Eukaryota</taxon>
        <taxon>Viridiplantae</taxon>
        <taxon>Chlorophyta</taxon>
        <taxon>core chlorophytes</taxon>
        <taxon>Chlorophyceae</taxon>
        <taxon>CS clade</taxon>
        <taxon>Chlamydomonadales</taxon>
        <taxon>Haematococcaceae</taxon>
        <taxon>Haematococcus</taxon>
    </lineage>
</organism>
<reference evidence="1 2" key="1">
    <citation type="submission" date="2020-02" db="EMBL/GenBank/DDBJ databases">
        <title>Draft genome sequence of Haematococcus lacustris strain NIES-144.</title>
        <authorList>
            <person name="Morimoto D."/>
            <person name="Nakagawa S."/>
            <person name="Yoshida T."/>
            <person name="Sawayama S."/>
        </authorList>
    </citation>
    <scope>NUCLEOTIDE SEQUENCE [LARGE SCALE GENOMIC DNA]</scope>
    <source>
        <strain evidence="1 2">NIES-144</strain>
    </source>
</reference>
<sequence>MSLMLHALSDSPVILLLLPAPSHVTPCSALGPLLLCVQHRRPDDSSRVSPCQDSSPWRLQGSMLQTSNIFFRRCLDQDTEDGAALVAAAIDFQ</sequence>
<proteinExistence type="predicted"/>